<dbReference type="GeneID" id="20249819"/>
<evidence type="ECO:0000256" key="1">
    <source>
        <dbReference type="ARBA" id="ARBA00004123"/>
    </source>
</evidence>
<feature type="domain" description="ARID" evidence="4">
    <location>
        <begin position="1476"/>
        <end position="1568"/>
    </location>
</feature>
<dbReference type="GO" id="GO:0003677">
    <property type="term" value="F:DNA binding"/>
    <property type="evidence" value="ECO:0007669"/>
    <property type="project" value="InterPro"/>
</dbReference>
<feature type="region of interest" description="Disordered" evidence="3">
    <location>
        <begin position="1324"/>
        <end position="1399"/>
    </location>
</feature>
<protein>
    <recommendedName>
        <fullName evidence="9">Protein Jumonji</fullName>
    </recommendedName>
</protein>
<feature type="compositionally biased region" description="Low complexity" evidence="3">
    <location>
        <begin position="1375"/>
        <end position="1390"/>
    </location>
</feature>
<sequence length="1992" mass="224290">MVGKRPCTQGGKKHTPSSPRRPKRNVPVKTIDDTVGLSKKEEKELKKALYASLQETKLKVTYTYEKVIDKRHSGSRHGSQSAPASQTTSRRTSTVTSSSTTTSMDESSQDSVKSYTSTNTTATSTLEPIRAKVHAQRKFAQGSLPVTPSTTPVKTVTSPFKLLPKTPKTEDFITFLCLRGTSVLPPHLDFLKYSGDESNESSKAESNNSCKQPPTLGVKGEEITRESTPESSSASSNDELYQLHTPSPSTRNGGISSALRKAARASASTPETNRGIVSLRQGLSRKASSLAQTPPSSRSRSLLSTPDKSSRSGRKHSSLSSKQRLGVKRLTKSFSNYSPKRKEASIQKSASTSKLGSKKNMFGREKKRRQIKVKSCKCCFARNSEKKSVHFDSVTVIEPSDFSGESGDDRFSDPSIQPLPVDSETEDQEIIFHNISHENDNKGGEKMEYRNPGDNGKKSERNFKVTLLSKLVNDKNEHSVWKTQNDKGLDCQYNLNDSGTLKIDKNLTNPDDLPESLSGFRNFKESNITSSLLDDDNSFQYGISNTESNFTQIKTQNTNNISCDNDLEIITGNLKIKHSDKTDYTNVIENMPAYNNVMSTSQSVRPEETLHKISQLSYSPFSDYGSERNIVTSTITTDVSSINITDGSQPYLPSCDYENGKKRRGPFERSHTLKTGSQENALHISRSCSPFTDNGSGNKFLGTSNITSLCESLSPQSFSVQVTDHSQEPFFLKRRRSQETRMRRRFLAESDCDSSGTSEKIYESLGSISQDLEKLRQASKMNTTEASEDYKENQNSENEVFSYEEFENGLMNISFYDANHCNSPVTDAAISFNSTEDLDISDPEIEFKSPPAQFILTFEKDKSSKSIDELPVERDGYLSPVLPQSESLDIDMSDSAQDSPCMKKASLSRNETEWQLMFKETESGQVKVIDTQIDMDGSVVDDNESIVKDNSCSPVFAGPGCYDLPAFKSRDREIESDVKNTEEEKYYKPIKPNITCNICPIIATAQFTPLPAPPLSIYRSIQNIPLSLPYSTDIGQLSHQVVKGGGYTTKGNSPLNTKTVNKDIRKSEKLKSTSVKKTDELIKEAKDLSSKSNNSQIPGALVSNNSKNLTNVKDVNVKETPKEKSFNNHQYFTRLKKVTTGDDQPLLLLPSPPILSYPILTQDKKSSEPLRKRRMKSEDVDCKRMGGRQSRRSSTSDSLSLSLDSGLRGKRATKSRSESLDSRCSPSRKIPKRRSSSRVKSLTHQRRLQHYESDHEIDDEEVFVLIDDLDSDNKKRGRPKGSKNKKSLGMAMSTRRSVFLQKSAKKLTSAGKLATKRKIAAMNTLKKSSVKEQKKLSNMIEKRRHIKSTSSDTKDNNVRSKSLDQTNKTSRIRNSPSTSKTSPRSTRKTSVSPKRIPPEGRASWRSEILVDIPVYHPTDQEFRDPLTYIESIRSAAEPFGMCKIVPPPSWKPDCRINDDMRFTAQVQYLHRLYKRWGPNVEKTECILKYLQNIGVDFDSIPKIGSVDLDLPKLSQIIQDHGGMQNVIDKKKWIKIADLLNIPKMAVDRGTKLFDAYCKYLLPYDTLSPEEKRKVKQQVLTEKQKKEEMNEIDDGVVKGKSSPLSAFIRIARNVHSMWFKDEPTVEQMESEYWKILDEGKKHVVVQCGHVNTKTQGTAFPTRHDNSYTRHSWNLNNLPQNSKSLLKVLGPITGTTIPTLHIGMLFATSCWSCNPHNLPYIQYLHTGADIVWYAVSKQHESKLKEAMLNLTPDLISEDPQWLKEDVVMIKPELLLEKDVPVGKCIQKPQEFVVIFNKSFTATVSCGYNVSESAHYATTDWLPHGIQAAQDLNGSFERELFSMDALLYNLCTSDSTDKDVLSVAFDYLEKIITEEISLRRQVYDNGLKIFERMAICDDIMMSTYPRKRQQDLLECDENICDISKKICYLSMVINDVEKTTLCLKEALQHLGKKKNLKSWRLLYRYTDEELKQVLENTKKKLNDTPSKRRISRKFE</sequence>
<feature type="compositionally biased region" description="Polar residues" evidence="3">
    <location>
        <begin position="1090"/>
        <end position="1105"/>
    </location>
</feature>
<dbReference type="EMBL" id="KB203049">
    <property type="protein sequence ID" value="ESO86517.1"/>
    <property type="molecule type" value="Genomic_DNA"/>
</dbReference>
<dbReference type="OrthoDB" id="8951118at2759"/>
<feature type="compositionally biased region" description="Polar residues" evidence="3">
    <location>
        <begin position="1363"/>
        <end position="1374"/>
    </location>
</feature>
<evidence type="ECO:0000313" key="7">
    <source>
        <dbReference type="EMBL" id="ESO86517.1"/>
    </source>
</evidence>
<dbReference type="Pfam" id="PF02373">
    <property type="entry name" value="JmjC"/>
    <property type="match status" value="1"/>
</dbReference>
<dbReference type="Gene3D" id="2.60.120.650">
    <property type="entry name" value="Cupin"/>
    <property type="match status" value="1"/>
</dbReference>
<dbReference type="GO" id="GO:0006338">
    <property type="term" value="P:chromatin remodeling"/>
    <property type="evidence" value="ECO:0007669"/>
    <property type="project" value="TreeGrafter"/>
</dbReference>
<comment type="subcellular location">
    <subcellularLocation>
        <location evidence="1">Nucleus</location>
    </subcellularLocation>
</comment>
<feature type="compositionally biased region" description="Basic residues" evidence="3">
    <location>
        <begin position="11"/>
        <end position="26"/>
    </location>
</feature>
<dbReference type="RefSeq" id="XP_009062754.1">
    <property type="nucleotide sequence ID" value="XM_009064506.1"/>
</dbReference>
<feature type="domain" description="JmjN" evidence="5">
    <location>
        <begin position="1412"/>
        <end position="1453"/>
    </location>
</feature>
<feature type="compositionally biased region" description="Basic and acidic residues" evidence="3">
    <location>
        <begin position="1352"/>
        <end position="1362"/>
    </location>
</feature>
<feature type="compositionally biased region" description="Low complexity" evidence="3">
    <location>
        <begin position="85"/>
        <end position="125"/>
    </location>
</feature>
<feature type="compositionally biased region" description="Low complexity" evidence="3">
    <location>
        <begin position="143"/>
        <end position="159"/>
    </location>
</feature>
<feature type="domain" description="JmjC" evidence="6">
    <location>
        <begin position="1665"/>
        <end position="1830"/>
    </location>
</feature>
<dbReference type="InterPro" id="IPR003349">
    <property type="entry name" value="JmjN"/>
</dbReference>
<dbReference type="STRING" id="225164.V3ZQA5"/>
<feature type="region of interest" description="Disordered" evidence="3">
    <location>
        <begin position="69"/>
        <end position="162"/>
    </location>
</feature>
<dbReference type="SMART" id="SM00545">
    <property type="entry name" value="JmjN"/>
    <property type="match status" value="1"/>
</dbReference>
<gene>
    <name evidence="7" type="ORF">LOTGIDRAFT_235330</name>
</gene>
<dbReference type="InterPro" id="IPR004198">
    <property type="entry name" value="Znf_C5HC2"/>
</dbReference>
<dbReference type="GO" id="GO:0010468">
    <property type="term" value="P:regulation of gene expression"/>
    <property type="evidence" value="ECO:0007669"/>
    <property type="project" value="TreeGrafter"/>
</dbReference>
<dbReference type="SMART" id="SM00501">
    <property type="entry name" value="BRIGHT"/>
    <property type="match status" value="1"/>
</dbReference>
<dbReference type="InterPro" id="IPR003347">
    <property type="entry name" value="JmjC_dom"/>
</dbReference>
<dbReference type="PROSITE" id="PS51184">
    <property type="entry name" value="JMJC"/>
    <property type="match status" value="1"/>
</dbReference>
<dbReference type="PROSITE" id="PS51183">
    <property type="entry name" value="JMJN"/>
    <property type="match status" value="1"/>
</dbReference>
<feature type="compositionally biased region" description="Basic and acidic residues" evidence="3">
    <location>
        <begin position="1162"/>
        <end position="1184"/>
    </location>
</feature>
<dbReference type="Pfam" id="PF01388">
    <property type="entry name" value="ARID"/>
    <property type="match status" value="1"/>
</dbReference>
<feature type="compositionally biased region" description="Polar residues" evidence="3">
    <location>
        <begin position="244"/>
        <end position="255"/>
    </location>
</feature>
<organism evidence="7 8">
    <name type="scientific">Lottia gigantea</name>
    <name type="common">Giant owl limpet</name>
    <dbReference type="NCBI Taxonomy" id="225164"/>
    <lineage>
        <taxon>Eukaryota</taxon>
        <taxon>Metazoa</taxon>
        <taxon>Spiralia</taxon>
        <taxon>Lophotrochozoa</taxon>
        <taxon>Mollusca</taxon>
        <taxon>Gastropoda</taxon>
        <taxon>Patellogastropoda</taxon>
        <taxon>Lottioidea</taxon>
        <taxon>Lottiidae</taxon>
        <taxon>Lottia</taxon>
    </lineage>
</organism>
<keyword evidence="2" id="KW-0539">Nucleus</keyword>
<dbReference type="KEGG" id="lgi:LOTGIDRAFT_235330"/>
<feature type="region of interest" description="Disordered" evidence="3">
    <location>
        <begin position="1045"/>
        <end position="1064"/>
    </location>
</feature>
<feature type="compositionally biased region" description="Polar residues" evidence="3">
    <location>
        <begin position="346"/>
        <end position="355"/>
    </location>
</feature>
<dbReference type="PANTHER" id="PTHR10694">
    <property type="entry name" value="LYSINE-SPECIFIC DEMETHYLASE"/>
    <property type="match status" value="1"/>
</dbReference>
<keyword evidence="8" id="KW-1185">Reference proteome</keyword>
<evidence type="ECO:0008006" key="9">
    <source>
        <dbReference type="Google" id="ProtNLM"/>
    </source>
</evidence>
<evidence type="ECO:0000259" key="5">
    <source>
        <dbReference type="PROSITE" id="PS51183"/>
    </source>
</evidence>
<name>V3ZQA5_LOTGI</name>
<dbReference type="PROSITE" id="PS51011">
    <property type="entry name" value="ARID"/>
    <property type="match status" value="1"/>
</dbReference>
<dbReference type="PANTHER" id="PTHR10694:SF113">
    <property type="entry name" value="PROTEIN JUMONJI"/>
    <property type="match status" value="1"/>
</dbReference>
<feature type="compositionally biased region" description="Basic residues" evidence="3">
    <location>
        <begin position="1275"/>
        <end position="1286"/>
    </location>
</feature>
<dbReference type="Pfam" id="PF02375">
    <property type="entry name" value="JmjN"/>
    <property type="match status" value="1"/>
</dbReference>
<dbReference type="CDD" id="cd16870">
    <property type="entry name" value="ARID_JARD2"/>
    <property type="match status" value="1"/>
</dbReference>
<feature type="region of interest" description="Disordered" evidence="3">
    <location>
        <begin position="1271"/>
        <end position="1293"/>
    </location>
</feature>
<dbReference type="Gene3D" id="1.10.150.60">
    <property type="entry name" value="ARID DNA-binding domain"/>
    <property type="match status" value="1"/>
</dbReference>
<evidence type="ECO:0000313" key="8">
    <source>
        <dbReference type="Proteomes" id="UP000030746"/>
    </source>
</evidence>
<feature type="compositionally biased region" description="Polar residues" evidence="3">
    <location>
        <begin position="1049"/>
        <end position="1059"/>
    </location>
</feature>
<evidence type="ECO:0000259" key="4">
    <source>
        <dbReference type="PROSITE" id="PS51011"/>
    </source>
</evidence>
<feature type="region of interest" description="Disordered" evidence="3">
    <location>
        <begin position="1"/>
        <end position="42"/>
    </location>
</feature>
<dbReference type="InterPro" id="IPR036431">
    <property type="entry name" value="ARID_dom_sf"/>
</dbReference>
<dbReference type="GO" id="GO:0005634">
    <property type="term" value="C:nucleus"/>
    <property type="evidence" value="ECO:0007669"/>
    <property type="project" value="UniProtKB-SubCell"/>
</dbReference>
<feature type="compositionally biased region" description="Basic and acidic residues" evidence="3">
    <location>
        <begin position="219"/>
        <end position="228"/>
    </location>
</feature>
<feature type="compositionally biased region" description="Basic residues" evidence="3">
    <location>
        <begin position="1229"/>
        <end position="1248"/>
    </location>
</feature>
<accession>V3ZQA5</accession>
<feature type="compositionally biased region" description="Low complexity" evidence="3">
    <location>
        <begin position="256"/>
        <end position="268"/>
    </location>
</feature>
<dbReference type="Pfam" id="PF02928">
    <property type="entry name" value="zf-C5HC2"/>
    <property type="match status" value="1"/>
</dbReference>
<evidence type="ECO:0000259" key="6">
    <source>
        <dbReference type="PROSITE" id="PS51184"/>
    </source>
</evidence>
<dbReference type="SMART" id="SM00558">
    <property type="entry name" value="JmjC"/>
    <property type="match status" value="1"/>
</dbReference>
<feature type="region of interest" description="Disordered" evidence="3">
    <location>
        <begin position="438"/>
        <end position="459"/>
    </location>
</feature>
<evidence type="ECO:0000256" key="2">
    <source>
        <dbReference type="ARBA" id="ARBA00023242"/>
    </source>
</evidence>
<feature type="region of interest" description="Disordered" evidence="3">
    <location>
        <begin position="1086"/>
        <end position="1105"/>
    </location>
</feature>
<dbReference type="CTD" id="20249819"/>
<dbReference type="SUPFAM" id="SSF46774">
    <property type="entry name" value="ARID-like"/>
    <property type="match status" value="1"/>
</dbReference>
<dbReference type="HOGENOM" id="CLU_243651_0_0_1"/>
<dbReference type="SMART" id="SM01014">
    <property type="entry name" value="ARID"/>
    <property type="match status" value="1"/>
</dbReference>
<proteinExistence type="predicted"/>
<feature type="region of interest" description="Disordered" evidence="3">
    <location>
        <begin position="1148"/>
        <end position="1253"/>
    </location>
</feature>
<feature type="compositionally biased region" description="Low complexity" evidence="3">
    <location>
        <begin position="1192"/>
        <end position="1206"/>
    </location>
</feature>
<dbReference type="InterPro" id="IPR001606">
    <property type="entry name" value="ARID_dom"/>
</dbReference>
<dbReference type="GO" id="GO:0000785">
    <property type="term" value="C:chromatin"/>
    <property type="evidence" value="ECO:0007669"/>
    <property type="project" value="TreeGrafter"/>
</dbReference>
<feature type="compositionally biased region" description="Low complexity" evidence="3">
    <location>
        <begin position="293"/>
        <end position="306"/>
    </location>
</feature>
<evidence type="ECO:0000256" key="3">
    <source>
        <dbReference type="SAM" id="MobiDB-lite"/>
    </source>
</evidence>
<reference evidence="7 8" key="1">
    <citation type="journal article" date="2013" name="Nature">
        <title>Insights into bilaterian evolution from three spiralian genomes.</title>
        <authorList>
            <person name="Simakov O."/>
            <person name="Marletaz F."/>
            <person name="Cho S.J."/>
            <person name="Edsinger-Gonzales E."/>
            <person name="Havlak P."/>
            <person name="Hellsten U."/>
            <person name="Kuo D.H."/>
            <person name="Larsson T."/>
            <person name="Lv J."/>
            <person name="Arendt D."/>
            <person name="Savage R."/>
            <person name="Osoegawa K."/>
            <person name="de Jong P."/>
            <person name="Grimwood J."/>
            <person name="Chapman J.A."/>
            <person name="Shapiro H."/>
            <person name="Aerts A."/>
            <person name="Otillar R.P."/>
            <person name="Terry A.Y."/>
            <person name="Boore J.L."/>
            <person name="Grigoriev I.V."/>
            <person name="Lindberg D.R."/>
            <person name="Seaver E.C."/>
            <person name="Weisblat D.A."/>
            <person name="Putnam N.H."/>
            <person name="Rokhsar D.S."/>
        </authorList>
    </citation>
    <scope>NUCLEOTIDE SEQUENCE [LARGE SCALE GENOMIC DNA]</scope>
</reference>
<feature type="region of interest" description="Disordered" evidence="3">
    <location>
        <begin position="195"/>
        <end position="367"/>
    </location>
</feature>
<dbReference type="Proteomes" id="UP000030746">
    <property type="component" value="Unassembled WGS sequence"/>
</dbReference>